<dbReference type="OrthoDB" id="6513042at2759"/>
<dbReference type="InParanoid" id="A0A1J7IZM9"/>
<dbReference type="AlphaFoldDB" id="A0A1J7IZM9"/>
<dbReference type="STRING" id="1408157.A0A1J7IZM9"/>
<evidence type="ECO:0000256" key="1">
    <source>
        <dbReference type="SAM" id="MobiDB-lite"/>
    </source>
</evidence>
<dbReference type="EMBL" id="KV875100">
    <property type="protein sequence ID" value="OIW26537.1"/>
    <property type="molecule type" value="Genomic_DNA"/>
</dbReference>
<evidence type="ECO:0000313" key="2">
    <source>
        <dbReference type="EMBL" id="OIW26537.1"/>
    </source>
</evidence>
<feature type="compositionally biased region" description="Polar residues" evidence="1">
    <location>
        <begin position="1"/>
        <end position="20"/>
    </location>
</feature>
<sequence>MSKSASGGETDSLSSRSGTLSAKKVQDQNGARLVLEYAADQKKRIFEPMSLFDDRGAMTFYPPCTHIPAHCALVRRVTVTPTRIYFHTPSISSAKPETRPTLETTNRVLRHYSQLQDNFLRVSVINELADHFFELRPEFRSRAGAFWTKFTRLSGESGCEVYARASGFGRDGHYSGFEDGLQGI</sequence>
<keyword evidence="3" id="KW-1185">Reference proteome</keyword>
<proteinExistence type="predicted"/>
<accession>A0A1J7IZM9</accession>
<organism evidence="2 3">
    <name type="scientific">Coniochaeta ligniaria NRRL 30616</name>
    <dbReference type="NCBI Taxonomy" id="1408157"/>
    <lineage>
        <taxon>Eukaryota</taxon>
        <taxon>Fungi</taxon>
        <taxon>Dikarya</taxon>
        <taxon>Ascomycota</taxon>
        <taxon>Pezizomycotina</taxon>
        <taxon>Sordariomycetes</taxon>
        <taxon>Sordariomycetidae</taxon>
        <taxon>Coniochaetales</taxon>
        <taxon>Coniochaetaceae</taxon>
        <taxon>Coniochaeta</taxon>
    </lineage>
</organism>
<reference evidence="2 3" key="1">
    <citation type="submission" date="2016-10" db="EMBL/GenBank/DDBJ databases">
        <title>Draft genome sequence of Coniochaeta ligniaria NRRL30616, a lignocellulolytic fungus for bioabatement of inhibitors in plant biomass hydrolysates.</title>
        <authorList>
            <consortium name="DOE Joint Genome Institute"/>
            <person name="Jimenez D.J."/>
            <person name="Hector R.E."/>
            <person name="Riley R."/>
            <person name="Sun H."/>
            <person name="Grigoriev I.V."/>
            <person name="Van Elsas J.D."/>
            <person name="Nichols N.N."/>
        </authorList>
    </citation>
    <scope>NUCLEOTIDE SEQUENCE [LARGE SCALE GENOMIC DNA]</scope>
    <source>
        <strain evidence="2 3">NRRL 30616</strain>
    </source>
</reference>
<gene>
    <name evidence="2" type="ORF">CONLIGDRAFT_476272</name>
</gene>
<name>A0A1J7IZM9_9PEZI</name>
<evidence type="ECO:0000313" key="3">
    <source>
        <dbReference type="Proteomes" id="UP000182658"/>
    </source>
</evidence>
<dbReference type="Proteomes" id="UP000182658">
    <property type="component" value="Unassembled WGS sequence"/>
</dbReference>
<protein>
    <submittedName>
        <fullName evidence="2">Uncharacterized protein</fullName>
    </submittedName>
</protein>
<feature type="region of interest" description="Disordered" evidence="1">
    <location>
        <begin position="1"/>
        <end position="25"/>
    </location>
</feature>